<reference evidence="9 10" key="1">
    <citation type="journal article" date="2015" name="Int. J. Syst. Evol. Microbiol.">
        <title>Methanoculleus taiwanensis sp. nov., a methanogen isolated from deep marine sediment at the deformation front area near Taiwan.</title>
        <authorList>
            <person name="Weng C.Y."/>
            <person name="Chen S.C."/>
            <person name="Lai M.C."/>
            <person name="Wu S.Y."/>
            <person name="Lin S."/>
            <person name="Yang T.F."/>
            <person name="Chen P.C."/>
        </authorList>
    </citation>
    <scope>NUCLEOTIDE SEQUENCE [LARGE SCALE GENOMIC DNA]</scope>
    <source>
        <strain evidence="9 10">CYW4</strain>
    </source>
</reference>
<evidence type="ECO:0000256" key="3">
    <source>
        <dbReference type="ARBA" id="ARBA00022448"/>
    </source>
</evidence>
<keyword evidence="3" id="KW-0813">Transport</keyword>
<evidence type="ECO:0000256" key="4">
    <source>
        <dbReference type="ARBA" id="ARBA00022692"/>
    </source>
</evidence>
<dbReference type="PANTHER" id="PTHR48020:SF12">
    <property type="entry name" value="PROTON MYO-INOSITOL COTRANSPORTER"/>
    <property type="match status" value="1"/>
</dbReference>
<feature type="domain" description="Major facilitator superfamily (MFS) profile" evidence="8">
    <location>
        <begin position="20"/>
        <end position="444"/>
    </location>
</feature>
<dbReference type="NCBIfam" id="TIGR00879">
    <property type="entry name" value="SP"/>
    <property type="match status" value="1"/>
</dbReference>
<evidence type="ECO:0000259" key="8">
    <source>
        <dbReference type="PROSITE" id="PS50850"/>
    </source>
</evidence>
<feature type="transmembrane region" description="Helical" evidence="7">
    <location>
        <begin position="144"/>
        <end position="162"/>
    </location>
</feature>
<dbReference type="InterPro" id="IPR020846">
    <property type="entry name" value="MFS_dom"/>
</dbReference>
<protein>
    <submittedName>
        <fullName evidence="9">MFS transporter</fullName>
    </submittedName>
</protein>
<comment type="subcellular location">
    <subcellularLocation>
        <location evidence="1">Membrane</location>
        <topology evidence="1">Multi-pass membrane protein</topology>
    </subcellularLocation>
</comment>
<dbReference type="InterPro" id="IPR003663">
    <property type="entry name" value="Sugar/inositol_transpt"/>
</dbReference>
<dbReference type="GO" id="GO:0016020">
    <property type="term" value="C:membrane"/>
    <property type="evidence" value="ECO:0007669"/>
    <property type="project" value="UniProtKB-SubCell"/>
</dbReference>
<evidence type="ECO:0000256" key="7">
    <source>
        <dbReference type="SAM" id="Phobius"/>
    </source>
</evidence>
<proteinExistence type="inferred from homology"/>
<evidence type="ECO:0000256" key="2">
    <source>
        <dbReference type="ARBA" id="ARBA00010992"/>
    </source>
</evidence>
<sequence length="472" mass="49144">MKARSKEPRRSGLTRFVYIAVAIAAIGGILFGYDTGVISGAILFITGEFGLSPTLEEVATSSVLVGAILGAIAGGLLADRIGRRRSIIAASAVFLAGTGIVVAATALPVFLVGRVLIGMAIGVASFVVPLYISEIAPSALRGGMVSLNQLFITLGILVSYGVDYLFSATGDWRAMFAFGAVPATILLIGMFLLPGSPRWLVSRHRSDQAADVLRKIRGTSDVSGELDDIERSVGIQKAGSWSDLLASAMRMPLIVGLGLAVLQQLTGINTVIYYAPTIFQFAGLHSAGASIAATAGVGAVNVLTTAAAVILVDRAGRRPLLLAGIAGMVVSLAVLGAGFALGGTVQGGNLLGLITAISLMAYVASFAIGLGPVFWLLIAEIYPLNVRGRAMSVATIANWAANFFITLTFLTLAGVLGRAGVFWLYALVGIVAWVFVFRLVPETKGLTLEEIEEHFRAGRHPRDLKGASGQAD</sequence>
<dbReference type="AlphaFoldDB" id="A0A498H0W8"/>
<organism evidence="9 10">
    <name type="scientific">Methanoculleus taiwanensis</name>
    <dbReference type="NCBI Taxonomy" id="1550565"/>
    <lineage>
        <taxon>Archaea</taxon>
        <taxon>Methanobacteriati</taxon>
        <taxon>Methanobacteriota</taxon>
        <taxon>Stenosarchaea group</taxon>
        <taxon>Methanomicrobia</taxon>
        <taxon>Methanomicrobiales</taxon>
        <taxon>Methanomicrobiaceae</taxon>
        <taxon>Methanoculleus</taxon>
    </lineage>
</organism>
<feature type="transmembrane region" description="Helical" evidence="7">
    <location>
        <begin position="390"/>
        <end position="416"/>
    </location>
</feature>
<dbReference type="PROSITE" id="PS00217">
    <property type="entry name" value="SUGAR_TRANSPORT_2"/>
    <property type="match status" value="1"/>
</dbReference>
<dbReference type="OrthoDB" id="117970at2157"/>
<dbReference type="SUPFAM" id="SSF103473">
    <property type="entry name" value="MFS general substrate transporter"/>
    <property type="match status" value="1"/>
</dbReference>
<dbReference type="Pfam" id="PF00083">
    <property type="entry name" value="Sugar_tr"/>
    <property type="match status" value="1"/>
</dbReference>
<keyword evidence="6 7" id="KW-0472">Membrane</keyword>
<dbReference type="PRINTS" id="PR00171">
    <property type="entry name" value="SUGRTRNSPORT"/>
</dbReference>
<feature type="transmembrane region" description="Helical" evidence="7">
    <location>
        <begin position="58"/>
        <end position="78"/>
    </location>
</feature>
<dbReference type="InterPro" id="IPR005829">
    <property type="entry name" value="Sugar_transporter_CS"/>
</dbReference>
<dbReference type="PANTHER" id="PTHR48020">
    <property type="entry name" value="PROTON MYO-INOSITOL COTRANSPORTER"/>
    <property type="match status" value="1"/>
</dbReference>
<feature type="transmembrane region" description="Helical" evidence="7">
    <location>
        <begin position="353"/>
        <end position="378"/>
    </location>
</feature>
<evidence type="ECO:0000313" key="10">
    <source>
        <dbReference type="Proteomes" id="UP000290932"/>
    </source>
</evidence>
<dbReference type="EMBL" id="LHQS01000002">
    <property type="protein sequence ID" value="RXE56589.1"/>
    <property type="molecule type" value="Genomic_DNA"/>
</dbReference>
<dbReference type="PROSITE" id="PS50850">
    <property type="entry name" value="MFS"/>
    <property type="match status" value="1"/>
</dbReference>
<keyword evidence="10" id="KW-1185">Reference proteome</keyword>
<dbReference type="GO" id="GO:0022857">
    <property type="term" value="F:transmembrane transporter activity"/>
    <property type="evidence" value="ECO:0007669"/>
    <property type="project" value="InterPro"/>
</dbReference>
<keyword evidence="5 7" id="KW-1133">Transmembrane helix</keyword>
<feature type="transmembrane region" description="Helical" evidence="7">
    <location>
        <begin position="87"/>
        <end position="109"/>
    </location>
</feature>
<name>A0A498H0W8_9EURY</name>
<dbReference type="PROSITE" id="PS00216">
    <property type="entry name" value="SUGAR_TRANSPORT_1"/>
    <property type="match status" value="2"/>
</dbReference>
<gene>
    <name evidence="9" type="ORF">ABH15_09220</name>
</gene>
<feature type="transmembrane region" description="Helical" evidence="7">
    <location>
        <begin position="115"/>
        <end position="132"/>
    </location>
</feature>
<dbReference type="InterPro" id="IPR036259">
    <property type="entry name" value="MFS_trans_sf"/>
</dbReference>
<accession>A0A498H0W8</accession>
<comment type="similarity">
    <text evidence="2">Belongs to the major facilitator superfamily. Sugar transporter (TC 2.A.1.1) family.</text>
</comment>
<comment type="caution">
    <text evidence="9">The sequence shown here is derived from an EMBL/GenBank/DDBJ whole genome shotgun (WGS) entry which is preliminary data.</text>
</comment>
<feature type="transmembrane region" description="Helical" evidence="7">
    <location>
        <begin position="319"/>
        <end position="341"/>
    </location>
</feature>
<feature type="transmembrane region" description="Helical" evidence="7">
    <location>
        <begin position="253"/>
        <end position="275"/>
    </location>
</feature>
<keyword evidence="4 7" id="KW-0812">Transmembrane</keyword>
<feature type="transmembrane region" description="Helical" evidence="7">
    <location>
        <begin position="174"/>
        <end position="193"/>
    </location>
</feature>
<evidence type="ECO:0000256" key="5">
    <source>
        <dbReference type="ARBA" id="ARBA00022989"/>
    </source>
</evidence>
<dbReference type="Gene3D" id="1.20.1250.20">
    <property type="entry name" value="MFS general substrate transporter like domains"/>
    <property type="match status" value="1"/>
</dbReference>
<feature type="transmembrane region" description="Helical" evidence="7">
    <location>
        <begin position="422"/>
        <end position="440"/>
    </location>
</feature>
<dbReference type="InterPro" id="IPR050814">
    <property type="entry name" value="Myo-inositol_Transporter"/>
</dbReference>
<feature type="transmembrane region" description="Helical" evidence="7">
    <location>
        <begin position="287"/>
        <end position="312"/>
    </location>
</feature>
<evidence type="ECO:0000256" key="1">
    <source>
        <dbReference type="ARBA" id="ARBA00004141"/>
    </source>
</evidence>
<feature type="transmembrane region" description="Helical" evidence="7">
    <location>
        <begin position="16"/>
        <end position="46"/>
    </location>
</feature>
<evidence type="ECO:0000256" key="6">
    <source>
        <dbReference type="ARBA" id="ARBA00023136"/>
    </source>
</evidence>
<dbReference type="Proteomes" id="UP000290932">
    <property type="component" value="Unassembled WGS sequence"/>
</dbReference>
<dbReference type="FunFam" id="1.20.1250.20:FF:000073">
    <property type="entry name" value="MFS myo-inositol transporter, putative"/>
    <property type="match status" value="1"/>
</dbReference>
<evidence type="ECO:0000313" key="9">
    <source>
        <dbReference type="EMBL" id="RXE56589.1"/>
    </source>
</evidence>
<dbReference type="InterPro" id="IPR005828">
    <property type="entry name" value="MFS_sugar_transport-like"/>
</dbReference>